<feature type="compositionally biased region" description="Basic and acidic residues" evidence="2">
    <location>
        <begin position="421"/>
        <end position="440"/>
    </location>
</feature>
<reference evidence="3 4" key="1">
    <citation type="submission" date="2021-06" db="EMBL/GenBank/DDBJ databases">
        <title>Caerostris darwini draft genome.</title>
        <authorList>
            <person name="Kono N."/>
            <person name="Arakawa K."/>
        </authorList>
    </citation>
    <scope>NUCLEOTIDE SEQUENCE [LARGE SCALE GENOMIC DNA]</scope>
</reference>
<sequence>SSPERLPCRINTQSLKSSPSKVVQQPEHKFDSDSFPSLGEVVNYKKSKKDSTCDVQSATLCYKEKEILHEVPVDPMDESQNNLNKEKNCDSYDNQENLNIPEFQKSSSTKFSISNELMDIECNTNLSQTYQQKENCVSETSCQTNGAHHSEIGIVSATESNSNDYVTTDNESIQIENNFPLNVNAPDFVPNVNSNRILVPVRKNFLDYSLVELAKGRASFIEEDIEGFAEAVFKKLHNLLDNPEEFESYFFKHHKLELDTYIELHDDIETKDLPIGEIRTPSQFSGHRDIDSTYIYSFMKLDEISSTSQENVLLLFKSSFKTFIVGVTPDKLKCFRDHFLINDPKTSYESGFSSSFGHSQGGNSKELLNSTSQDLFSLTPKINVCEGQTSNGDYQKYISQNLLFGKKGKIPRKFSFGGNENEQKSEEKSPLRSTKRQDQNEIREIKELLRNLYDGFEKFNNDTSEIKKSVKAMEFEIIKQNERIGSFEEELCKQEQVKKENYNNWKNLIKKGEDNMAELQKTLTKNIKEVKPRNDEVKNTIEMNQGKLMDNIRKHFTTQTNNNKKLTDEIKRSSEKIIKLVVFPNGSVSAIQNFQIMMFALNNSSSKDGLYEVVKRFDGSRETYKFFLVSVDNWERGRGTIGNKINNMHTRFESCINEANNYHEEKLNEKIEDLKKWIRSSHSLLRETIPSQKINTTNSEIYKTAIKLQSQNQSQSFLPLRPNYLKRPLNISCSASTASKGLISRNHNSFYENSLCNSKHKSIHTPLAKVITDRNKISTVDDNPSSESPEIIKEVKVSLYSPIGFNKPYNVQEQYSRRSTRLNIKRKITTPSLEAKQSTRRNLKNCNNFESEFFTNIDRNKKVNSRKREFETSFNNIRSGKMFSYKVETETNQSSPYLTVFEAASMADEYKFIK</sequence>
<comment type="caution">
    <text evidence="3">The sequence shown here is derived from an EMBL/GenBank/DDBJ whole genome shotgun (WGS) entry which is preliminary data.</text>
</comment>
<evidence type="ECO:0000256" key="2">
    <source>
        <dbReference type="SAM" id="MobiDB-lite"/>
    </source>
</evidence>
<gene>
    <name evidence="3" type="primary">AVEN_21097_1</name>
    <name evidence="3" type="ORF">CDAR_232951</name>
</gene>
<organism evidence="3 4">
    <name type="scientific">Caerostris darwini</name>
    <dbReference type="NCBI Taxonomy" id="1538125"/>
    <lineage>
        <taxon>Eukaryota</taxon>
        <taxon>Metazoa</taxon>
        <taxon>Ecdysozoa</taxon>
        <taxon>Arthropoda</taxon>
        <taxon>Chelicerata</taxon>
        <taxon>Arachnida</taxon>
        <taxon>Araneae</taxon>
        <taxon>Araneomorphae</taxon>
        <taxon>Entelegynae</taxon>
        <taxon>Araneoidea</taxon>
        <taxon>Araneidae</taxon>
        <taxon>Caerostris</taxon>
    </lineage>
</organism>
<accession>A0AAV4T407</accession>
<feature type="region of interest" description="Disordered" evidence="2">
    <location>
        <begin position="414"/>
        <end position="440"/>
    </location>
</feature>
<evidence type="ECO:0000256" key="1">
    <source>
        <dbReference type="SAM" id="Coils"/>
    </source>
</evidence>
<dbReference type="EMBL" id="BPLQ01009048">
    <property type="protein sequence ID" value="GIY41368.1"/>
    <property type="molecule type" value="Genomic_DNA"/>
</dbReference>
<proteinExistence type="predicted"/>
<feature type="region of interest" description="Disordered" evidence="2">
    <location>
        <begin position="1"/>
        <end position="34"/>
    </location>
</feature>
<evidence type="ECO:0000313" key="3">
    <source>
        <dbReference type="EMBL" id="GIY41368.1"/>
    </source>
</evidence>
<feature type="coiled-coil region" evidence="1">
    <location>
        <begin position="502"/>
        <end position="529"/>
    </location>
</feature>
<keyword evidence="4" id="KW-1185">Reference proteome</keyword>
<feature type="non-terminal residue" evidence="3">
    <location>
        <position position="1"/>
    </location>
</feature>
<evidence type="ECO:0000313" key="4">
    <source>
        <dbReference type="Proteomes" id="UP001054837"/>
    </source>
</evidence>
<dbReference type="Proteomes" id="UP001054837">
    <property type="component" value="Unassembled WGS sequence"/>
</dbReference>
<keyword evidence="1" id="KW-0175">Coiled coil</keyword>
<dbReference type="AlphaFoldDB" id="A0AAV4T407"/>
<name>A0AAV4T407_9ARAC</name>
<feature type="compositionally biased region" description="Polar residues" evidence="2">
    <location>
        <begin position="10"/>
        <end position="23"/>
    </location>
</feature>
<protein>
    <submittedName>
        <fullName evidence="3">Uncharacterized protein</fullName>
    </submittedName>
</protein>